<evidence type="ECO:0000256" key="1">
    <source>
        <dbReference type="ARBA" id="ARBA00005031"/>
    </source>
</evidence>
<feature type="binding site" evidence="9">
    <location>
        <position position="159"/>
    </location>
    <ligand>
        <name>substrate</name>
    </ligand>
</feature>
<feature type="domain" description="Enolase C-terminal TIM barrel" evidence="11">
    <location>
        <begin position="143"/>
        <end position="434"/>
    </location>
</feature>
<dbReference type="SMART" id="SM01192">
    <property type="entry name" value="Enolase_C"/>
    <property type="match status" value="1"/>
</dbReference>
<dbReference type="GO" id="GO:0004634">
    <property type="term" value="F:phosphopyruvate hydratase activity"/>
    <property type="evidence" value="ECO:0007669"/>
    <property type="project" value="UniProtKB-EC"/>
</dbReference>
<dbReference type="PROSITE" id="PS00164">
    <property type="entry name" value="ENOLASE"/>
    <property type="match status" value="1"/>
</dbReference>
<feature type="binding site" evidence="10">
    <location>
        <position position="246"/>
    </location>
    <ligand>
        <name>Mg(2+)</name>
        <dbReference type="ChEBI" id="CHEBI:18420"/>
    </ligand>
</feature>
<comment type="catalytic activity">
    <reaction evidence="7">
        <text>(2R)-2-phosphoglycerate = phosphoenolpyruvate + H2O</text>
        <dbReference type="Rhea" id="RHEA:10164"/>
        <dbReference type="ChEBI" id="CHEBI:15377"/>
        <dbReference type="ChEBI" id="CHEBI:58289"/>
        <dbReference type="ChEBI" id="CHEBI:58702"/>
        <dbReference type="EC" id="4.2.1.11"/>
    </reaction>
</comment>
<evidence type="ECO:0000259" key="11">
    <source>
        <dbReference type="SMART" id="SM01192"/>
    </source>
</evidence>
<feature type="binding site" evidence="9">
    <location>
        <position position="320"/>
    </location>
    <ligand>
        <name>substrate</name>
    </ligand>
</feature>
<evidence type="ECO:0000256" key="2">
    <source>
        <dbReference type="ARBA" id="ARBA00009604"/>
    </source>
</evidence>
<evidence type="ECO:0000313" key="13">
    <source>
        <dbReference type="EMBL" id="GLB43591.1"/>
    </source>
</evidence>
<dbReference type="InterPro" id="IPR000941">
    <property type="entry name" value="Enolase"/>
</dbReference>
<evidence type="ECO:0000256" key="3">
    <source>
        <dbReference type="ARBA" id="ARBA00012058"/>
    </source>
</evidence>
<keyword evidence="10" id="KW-0479">Metal-binding</keyword>
<dbReference type="SFLD" id="SFLDF00002">
    <property type="entry name" value="enolase"/>
    <property type="match status" value="1"/>
</dbReference>
<evidence type="ECO:0000259" key="12">
    <source>
        <dbReference type="SMART" id="SM01193"/>
    </source>
</evidence>
<dbReference type="Gene3D" id="3.20.20.120">
    <property type="entry name" value="Enolase-like C-terminal domain"/>
    <property type="match status" value="1"/>
</dbReference>
<dbReference type="OrthoDB" id="1739814at2759"/>
<sequence length="444" mass="47342">MSIHQIKARQIFDSRGNPTVEVDVFTAKGRFRAAVPSGASTGVHEAVELRDGDKNAYLGKGVTKAVANVNDVIAPALIKSPLKVIQQTEIDDFLIKLDGTPNKGKLGANAILGVSIAVAKAGAAEVGVPLYEHFGKLAGVKPPYVLPTPAFNVINGGSHAGNKLAFQEFMLLPTGATSFTEAMKIGTETYHTLKKVITAKYGIDAANVGDEGGFAPNVAGADEALELLMEAIKKAGYEGKIKIALDVASSEFYKDGKYDLDFKNPNSDPSKWISGTELADIYLGYIKKYPIVSIEDPFDQDDWEAWTHFTKQSGIQIVGDDLTVTNTLRIKTAIEKKACNGLLLKVNQIGTISESIQAAQLAQSDGWGVMISHRSGETEDTTIADLVVALGTGQIKTGAPARSERVAKYNALLRIESDLEGKNATYAGERGLSAGLTPPALHKK</sequence>
<dbReference type="InterPro" id="IPR020811">
    <property type="entry name" value="Enolase_N"/>
</dbReference>
<dbReference type="EMBL" id="BRPK01000014">
    <property type="protein sequence ID" value="GLB43591.1"/>
    <property type="molecule type" value="Genomic_DNA"/>
</dbReference>
<keyword evidence="4 10" id="KW-0460">Magnesium</keyword>
<dbReference type="FunFam" id="3.30.390.10:FF:000001">
    <property type="entry name" value="Enolase"/>
    <property type="match status" value="1"/>
</dbReference>
<comment type="cofactor">
    <cofactor evidence="10">
        <name>Mg(2+)</name>
        <dbReference type="ChEBI" id="CHEBI:18420"/>
    </cofactor>
    <text evidence="10">Mg(2+) is required for catalysis and for stabilizing the dimer.</text>
</comment>
<feature type="active site" description="Proton donor" evidence="8">
    <location>
        <position position="211"/>
    </location>
</feature>
<evidence type="ECO:0000256" key="7">
    <source>
        <dbReference type="ARBA" id="ARBA00048333"/>
    </source>
</evidence>
<dbReference type="SUPFAM" id="SSF51604">
    <property type="entry name" value="Enolase C-terminal domain-like"/>
    <property type="match status" value="1"/>
</dbReference>
<gene>
    <name evidence="13" type="primary">ENO1</name>
    <name evidence="13" type="ORF">LshimejAT787_1401030</name>
</gene>
<feature type="binding site" evidence="9">
    <location>
        <begin position="372"/>
        <end position="375"/>
    </location>
    <ligand>
        <name>substrate</name>
    </ligand>
</feature>
<dbReference type="PRINTS" id="PR00148">
    <property type="entry name" value="ENOLASE"/>
</dbReference>
<feature type="active site" description="Proton acceptor" evidence="8">
    <location>
        <position position="345"/>
    </location>
</feature>
<dbReference type="Pfam" id="PF00113">
    <property type="entry name" value="Enolase_C"/>
    <property type="match status" value="1"/>
</dbReference>
<organism evidence="13 14">
    <name type="scientific">Lyophyllum shimeji</name>
    <name type="common">Hon-shimeji</name>
    <name type="synonym">Tricholoma shimeji</name>
    <dbReference type="NCBI Taxonomy" id="47721"/>
    <lineage>
        <taxon>Eukaryota</taxon>
        <taxon>Fungi</taxon>
        <taxon>Dikarya</taxon>
        <taxon>Basidiomycota</taxon>
        <taxon>Agaricomycotina</taxon>
        <taxon>Agaricomycetes</taxon>
        <taxon>Agaricomycetidae</taxon>
        <taxon>Agaricales</taxon>
        <taxon>Tricholomatineae</taxon>
        <taxon>Lyophyllaceae</taxon>
        <taxon>Lyophyllum</taxon>
    </lineage>
</organism>
<feature type="binding site" evidence="9">
    <location>
        <position position="168"/>
    </location>
    <ligand>
        <name>substrate</name>
    </ligand>
</feature>
<evidence type="ECO:0000256" key="5">
    <source>
        <dbReference type="ARBA" id="ARBA00023152"/>
    </source>
</evidence>
<feature type="binding site" evidence="10">
    <location>
        <position position="320"/>
    </location>
    <ligand>
        <name>Mg(2+)</name>
        <dbReference type="ChEBI" id="CHEBI:18420"/>
    </ligand>
</feature>
<feature type="binding site" evidence="10">
    <location>
        <position position="295"/>
    </location>
    <ligand>
        <name>Mg(2+)</name>
        <dbReference type="ChEBI" id="CHEBI:18420"/>
    </ligand>
</feature>
<dbReference type="SUPFAM" id="SSF54826">
    <property type="entry name" value="Enolase N-terminal domain-like"/>
    <property type="match status" value="1"/>
</dbReference>
<proteinExistence type="inferred from homology"/>
<feature type="binding site" evidence="9">
    <location>
        <position position="396"/>
    </location>
    <ligand>
        <name>substrate</name>
    </ligand>
</feature>
<dbReference type="FunFam" id="3.20.20.120:FF:000002">
    <property type="entry name" value="Enolase 1"/>
    <property type="match status" value="1"/>
</dbReference>
<dbReference type="AlphaFoldDB" id="A0A9P3PYT2"/>
<dbReference type="GO" id="GO:0006096">
    <property type="term" value="P:glycolytic process"/>
    <property type="evidence" value="ECO:0007669"/>
    <property type="project" value="UniProtKB-KW"/>
</dbReference>
<dbReference type="Gene3D" id="3.30.390.10">
    <property type="entry name" value="Enolase-like, N-terminal domain"/>
    <property type="match status" value="1"/>
</dbReference>
<reference evidence="13" key="1">
    <citation type="submission" date="2022-07" db="EMBL/GenBank/DDBJ databases">
        <title>The genome of Lyophyllum shimeji provides insight into the initial evolution of ectomycorrhizal fungal genome.</title>
        <authorList>
            <person name="Kobayashi Y."/>
            <person name="Shibata T."/>
            <person name="Hirakawa H."/>
            <person name="Shigenobu S."/>
            <person name="Nishiyama T."/>
            <person name="Yamada A."/>
            <person name="Hasebe M."/>
            <person name="Kawaguchi M."/>
        </authorList>
    </citation>
    <scope>NUCLEOTIDE SEQUENCE</scope>
    <source>
        <strain evidence="13">AT787</strain>
    </source>
</reference>
<evidence type="ECO:0000313" key="14">
    <source>
        <dbReference type="Proteomes" id="UP001063166"/>
    </source>
</evidence>
<comment type="pathway">
    <text evidence="1">Carbohydrate degradation; glycolysis; pyruvate from D-glyceraldehyde 3-phosphate: step 4/5.</text>
</comment>
<comment type="similarity">
    <text evidence="2">Belongs to the enolase family.</text>
</comment>
<keyword evidence="5" id="KW-0324">Glycolysis</keyword>
<dbReference type="EC" id="4.2.1.11" evidence="3"/>
<dbReference type="SMART" id="SM01193">
    <property type="entry name" value="Enolase_N"/>
    <property type="match status" value="1"/>
</dbReference>
<accession>A0A9P3PYT2</accession>
<dbReference type="GO" id="GO:0000287">
    <property type="term" value="F:magnesium ion binding"/>
    <property type="evidence" value="ECO:0007669"/>
    <property type="project" value="InterPro"/>
</dbReference>
<keyword evidence="14" id="KW-1185">Reference proteome</keyword>
<dbReference type="Proteomes" id="UP001063166">
    <property type="component" value="Unassembled WGS sequence"/>
</dbReference>
<name>A0A9P3PYT2_LYOSH</name>
<dbReference type="NCBIfam" id="TIGR01060">
    <property type="entry name" value="eno"/>
    <property type="match status" value="1"/>
</dbReference>
<dbReference type="InterPro" id="IPR020810">
    <property type="entry name" value="Enolase_C"/>
</dbReference>
<dbReference type="PANTHER" id="PTHR11902:SF1">
    <property type="entry name" value="ENOLASE"/>
    <property type="match status" value="1"/>
</dbReference>
<dbReference type="HAMAP" id="MF_00318">
    <property type="entry name" value="Enolase"/>
    <property type="match status" value="1"/>
</dbReference>
<dbReference type="Pfam" id="PF03952">
    <property type="entry name" value="Enolase_N"/>
    <property type="match status" value="1"/>
</dbReference>
<evidence type="ECO:0000256" key="9">
    <source>
        <dbReference type="PIRSR" id="PIRSR001400-2"/>
    </source>
</evidence>
<dbReference type="InterPro" id="IPR029017">
    <property type="entry name" value="Enolase-like_N"/>
</dbReference>
<dbReference type="PANTHER" id="PTHR11902">
    <property type="entry name" value="ENOLASE"/>
    <property type="match status" value="1"/>
</dbReference>
<feature type="domain" description="Enolase N-terminal" evidence="12">
    <location>
        <begin position="3"/>
        <end position="134"/>
    </location>
</feature>
<feature type="binding site" evidence="9">
    <location>
        <position position="295"/>
    </location>
    <ligand>
        <name>substrate</name>
    </ligand>
</feature>
<dbReference type="CDD" id="cd03313">
    <property type="entry name" value="enolase"/>
    <property type="match status" value="1"/>
</dbReference>
<dbReference type="PIRSF" id="PIRSF001400">
    <property type="entry name" value="Enolase"/>
    <property type="match status" value="1"/>
</dbReference>
<protein>
    <recommendedName>
        <fullName evidence="3">phosphopyruvate hydratase</fullName>
        <ecNumber evidence="3">4.2.1.11</ecNumber>
    </recommendedName>
</protein>
<dbReference type="SFLD" id="SFLDG00178">
    <property type="entry name" value="enolase"/>
    <property type="match status" value="1"/>
</dbReference>
<dbReference type="GO" id="GO:0000015">
    <property type="term" value="C:phosphopyruvate hydratase complex"/>
    <property type="evidence" value="ECO:0007669"/>
    <property type="project" value="InterPro"/>
</dbReference>
<dbReference type="SFLD" id="SFLDS00001">
    <property type="entry name" value="Enolase"/>
    <property type="match status" value="1"/>
</dbReference>
<evidence type="ECO:0000256" key="6">
    <source>
        <dbReference type="ARBA" id="ARBA00023239"/>
    </source>
</evidence>
<keyword evidence="6" id="KW-0456">Lyase</keyword>
<comment type="caution">
    <text evidence="13">The sequence shown here is derived from an EMBL/GenBank/DDBJ whole genome shotgun (WGS) entry which is preliminary data.</text>
</comment>
<evidence type="ECO:0000256" key="10">
    <source>
        <dbReference type="PIRSR" id="PIRSR001400-3"/>
    </source>
</evidence>
<dbReference type="InterPro" id="IPR020809">
    <property type="entry name" value="Enolase_CS"/>
</dbReference>
<evidence type="ECO:0000256" key="8">
    <source>
        <dbReference type="PIRSR" id="PIRSR001400-1"/>
    </source>
</evidence>
<dbReference type="InterPro" id="IPR036849">
    <property type="entry name" value="Enolase-like_C_sf"/>
</dbReference>
<evidence type="ECO:0000256" key="4">
    <source>
        <dbReference type="ARBA" id="ARBA00022842"/>
    </source>
</evidence>